<feature type="chain" id="PRO_5011715407" evidence="2">
    <location>
        <begin position="23"/>
        <end position="449"/>
    </location>
</feature>
<dbReference type="Gene3D" id="1.25.40.10">
    <property type="entry name" value="Tetratricopeptide repeat domain"/>
    <property type="match status" value="1"/>
</dbReference>
<reference evidence="4" key="1">
    <citation type="submission" date="2016-10" db="EMBL/GenBank/DDBJ databases">
        <authorList>
            <person name="Varghese N."/>
            <person name="Submissions S."/>
        </authorList>
    </citation>
    <scope>NUCLEOTIDE SEQUENCE [LARGE SCALE GENOMIC DNA]</scope>
    <source>
        <strain evidence="4">CGMCC 1.6489</strain>
    </source>
</reference>
<dbReference type="OrthoDB" id="6348659at2"/>
<dbReference type="RefSeq" id="WP_091854318.1">
    <property type="nucleotide sequence ID" value="NZ_FOHZ01000024.1"/>
</dbReference>
<proteinExistence type="predicted"/>
<gene>
    <name evidence="3" type="ORF">SAMN04487962_12413</name>
</gene>
<dbReference type="Proteomes" id="UP000198762">
    <property type="component" value="Unassembled WGS sequence"/>
</dbReference>
<dbReference type="InterPro" id="IPR019734">
    <property type="entry name" value="TPR_rpt"/>
</dbReference>
<dbReference type="AlphaFoldDB" id="A0A1I0H795"/>
<keyword evidence="2" id="KW-0732">Signal</keyword>
<sequence length="449" mass="50085">MSRLLFLLLTGPLLMVALPSLAAPGDTADTDAWQLLQEGVGAFERGELAQARRLLEQARESGLESSALYYNLGVLYYRVGDYRRSRQAFRQLLGTEHEDLAGYNLGLVALAEGDEKMARVWFGQVFDTAGQEKLRRLAGRQLQILNQTQSPAPAYWLGLVALSGGYESNLALRPDSAASDLSDGFTDVLLAGRGPVLPLGATGGSSAEAVQLSASVFRRHYHTERDFITDAAQLGVSWVSRGVAERYEIGVEQRFFREGGDSRELHTALVLKYQQDSCADDYLGGRCQLALEASYVRPFDGFEPYEGMRYEAVASYHHRWARWQAAGSLGLEFNRREDLAGDGQFASLSPRRQELGLELSYLGWAAWILGGGLGYRYSDYPDPYQITSDIGWESGRRVDHRYSVELTAEYFLTQSWSVVAAASHHSNDSSLHQYDYDNEVYRLGIDYLF</sequence>
<protein>
    <submittedName>
        <fullName evidence="3">TPR repeat-containing protein</fullName>
    </submittedName>
</protein>
<evidence type="ECO:0000313" key="3">
    <source>
        <dbReference type="EMBL" id="SET78732.1"/>
    </source>
</evidence>
<evidence type="ECO:0000256" key="1">
    <source>
        <dbReference type="PROSITE-ProRule" id="PRU00339"/>
    </source>
</evidence>
<keyword evidence="1" id="KW-0802">TPR repeat</keyword>
<evidence type="ECO:0000256" key="2">
    <source>
        <dbReference type="SAM" id="SignalP"/>
    </source>
</evidence>
<evidence type="ECO:0000313" key="4">
    <source>
        <dbReference type="Proteomes" id="UP000198762"/>
    </source>
</evidence>
<dbReference type="EMBL" id="FOHZ01000024">
    <property type="protein sequence ID" value="SET78732.1"/>
    <property type="molecule type" value="Genomic_DNA"/>
</dbReference>
<dbReference type="STRING" id="430453.SAMN04487962_12413"/>
<organism evidence="3 4">
    <name type="scientific">Marinobacter segnicrescens</name>
    <dbReference type="NCBI Taxonomy" id="430453"/>
    <lineage>
        <taxon>Bacteria</taxon>
        <taxon>Pseudomonadati</taxon>
        <taxon>Pseudomonadota</taxon>
        <taxon>Gammaproteobacteria</taxon>
        <taxon>Pseudomonadales</taxon>
        <taxon>Marinobacteraceae</taxon>
        <taxon>Marinobacter</taxon>
    </lineage>
</organism>
<dbReference type="PROSITE" id="PS50005">
    <property type="entry name" value="TPR"/>
    <property type="match status" value="1"/>
</dbReference>
<name>A0A1I0H795_9GAMM</name>
<accession>A0A1I0H795</accession>
<keyword evidence="4" id="KW-1185">Reference proteome</keyword>
<feature type="repeat" description="TPR" evidence="1">
    <location>
        <begin position="66"/>
        <end position="99"/>
    </location>
</feature>
<dbReference type="SUPFAM" id="SSF48452">
    <property type="entry name" value="TPR-like"/>
    <property type="match status" value="1"/>
</dbReference>
<dbReference type="InterPro" id="IPR011990">
    <property type="entry name" value="TPR-like_helical_dom_sf"/>
</dbReference>
<feature type="signal peptide" evidence="2">
    <location>
        <begin position="1"/>
        <end position="22"/>
    </location>
</feature>